<organism evidence="7 8">
    <name type="scientific">Nocardia mangyaensis</name>
    <dbReference type="NCBI Taxonomy" id="2213200"/>
    <lineage>
        <taxon>Bacteria</taxon>
        <taxon>Bacillati</taxon>
        <taxon>Actinomycetota</taxon>
        <taxon>Actinomycetes</taxon>
        <taxon>Mycobacteriales</taxon>
        <taxon>Nocardiaceae</taxon>
        <taxon>Nocardia</taxon>
    </lineage>
</organism>
<keyword evidence="4 6" id="KW-1133">Transmembrane helix</keyword>
<feature type="transmembrane region" description="Helical" evidence="6">
    <location>
        <begin position="147"/>
        <end position="164"/>
    </location>
</feature>
<accession>A0A1J0VSK6</accession>
<dbReference type="GO" id="GO:0005886">
    <property type="term" value="C:plasma membrane"/>
    <property type="evidence" value="ECO:0007669"/>
    <property type="project" value="UniProtKB-SubCell"/>
</dbReference>
<feature type="transmembrane region" description="Helical" evidence="6">
    <location>
        <begin position="195"/>
        <end position="214"/>
    </location>
</feature>
<dbReference type="AlphaFoldDB" id="A0A1J0VSK6"/>
<dbReference type="Pfam" id="PF02653">
    <property type="entry name" value="BPD_transp_2"/>
    <property type="match status" value="1"/>
</dbReference>
<dbReference type="PANTHER" id="PTHR43370:SF1">
    <property type="entry name" value="GUANOSINE ABC TRANSPORTER PERMEASE PROTEIN NUPQ"/>
    <property type="match status" value="1"/>
</dbReference>
<evidence type="ECO:0000256" key="4">
    <source>
        <dbReference type="ARBA" id="ARBA00022989"/>
    </source>
</evidence>
<dbReference type="Proteomes" id="UP000183810">
    <property type="component" value="Chromosome"/>
</dbReference>
<evidence type="ECO:0000256" key="5">
    <source>
        <dbReference type="ARBA" id="ARBA00023136"/>
    </source>
</evidence>
<feature type="transmembrane region" description="Helical" evidence="6">
    <location>
        <begin position="6"/>
        <end position="24"/>
    </location>
</feature>
<name>A0A1J0VSK6_9NOCA</name>
<evidence type="ECO:0000313" key="8">
    <source>
        <dbReference type="Proteomes" id="UP000183810"/>
    </source>
</evidence>
<feature type="transmembrane region" description="Helical" evidence="6">
    <location>
        <begin position="62"/>
        <end position="84"/>
    </location>
</feature>
<evidence type="ECO:0000256" key="1">
    <source>
        <dbReference type="ARBA" id="ARBA00004651"/>
    </source>
</evidence>
<feature type="transmembrane region" description="Helical" evidence="6">
    <location>
        <begin position="220"/>
        <end position="239"/>
    </location>
</feature>
<evidence type="ECO:0000256" key="6">
    <source>
        <dbReference type="SAM" id="Phobius"/>
    </source>
</evidence>
<feature type="transmembrane region" description="Helical" evidence="6">
    <location>
        <begin position="36"/>
        <end position="56"/>
    </location>
</feature>
<evidence type="ECO:0000313" key="7">
    <source>
        <dbReference type="EMBL" id="APE35027.1"/>
    </source>
</evidence>
<dbReference type="InterPro" id="IPR001851">
    <property type="entry name" value="ABC_transp_permease"/>
</dbReference>
<keyword evidence="8" id="KW-1185">Reference proteome</keyword>
<feature type="transmembrane region" description="Helical" evidence="6">
    <location>
        <begin position="272"/>
        <end position="291"/>
    </location>
</feature>
<dbReference type="GO" id="GO:0022857">
    <property type="term" value="F:transmembrane transporter activity"/>
    <property type="evidence" value="ECO:0007669"/>
    <property type="project" value="InterPro"/>
</dbReference>
<dbReference type="CDD" id="cd06580">
    <property type="entry name" value="TM_PBP1_transp_TpRbsC_like"/>
    <property type="match status" value="1"/>
</dbReference>
<feature type="transmembrane region" description="Helical" evidence="6">
    <location>
        <begin position="246"/>
        <end position="266"/>
    </location>
</feature>
<keyword evidence="2" id="KW-1003">Cell membrane</keyword>
<dbReference type="OrthoDB" id="9792579at2"/>
<sequence>MSLDTVTDIATSGIGFTLPILVAASGELVSERAGVLNLSLEAMMLTGAFAGVLGAVTTGSPVLGAVTAVAAALIFGVLQSIWSIGLRADQIVVGIASNALALAATTYGARLLLSDGKGHRVPGFDPLEIPLLHQIPIIGRALFGQTALGYLCIAVVAALAFVFARRTKLGLMIDAVGEDAVAADRTGLSVRAVRYGCVLLAAFAAGLGGAQLALSEVHSFSDNMTGGIGYLAVVAVIAGRWRALGVIWASVFFGIAQALQFALPALGVTVPFALLVMLPYLIAIVAVSGLVGNSRSPRDLTVAFARTS</sequence>
<dbReference type="KEGG" id="nsl:BOX37_14910"/>
<dbReference type="RefSeq" id="WP_071928212.1">
    <property type="nucleotide sequence ID" value="NZ_CP018082.1"/>
</dbReference>
<evidence type="ECO:0000256" key="2">
    <source>
        <dbReference type="ARBA" id="ARBA00022475"/>
    </source>
</evidence>
<protein>
    <submittedName>
        <fullName evidence="7">ABC transporter permease</fullName>
    </submittedName>
</protein>
<evidence type="ECO:0000256" key="3">
    <source>
        <dbReference type="ARBA" id="ARBA00022692"/>
    </source>
</evidence>
<keyword evidence="3 6" id="KW-0812">Transmembrane</keyword>
<gene>
    <name evidence="7" type="ORF">BOX37_14910</name>
</gene>
<dbReference type="PANTHER" id="PTHR43370">
    <property type="entry name" value="SUGAR ABC TRANSPORTER INTEGRAL MEMBRANE PROTEIN-RELATED"/>
    <property type="match status" value="1"/>
</dbReference>
<proteinExistence type="predicted"/>
<comment type="subcellular location">
    <subcellularLocation>
        <location evidence="1">Cell membrane</location>
        <topology evidence="1">Multi-pass membrane protein</topology>
    </subcellularLocation>
</comment>
<feature type="transmembrane region" description="Helical" evidence="6">
    <location>
        <begin position="91"/>
        <end position="113"/>
    </location>
</feature>
<reference evidence="7" key="1">
    <citation type="submission" date="2016-11" db="EMBL/GenBank/DDBJ databases">
        <authorList>
            <person name="Jaros S."/>
            <person name="Januszkiewicz K."/>
            <person name="Wedrychowicz H."/>
        </authorList>
    </citation>
    <scope>NUCLEOTIDE SEQUENCE [LARGE SCALE GENOMIC DNA]</scope>
    <source>
        <strain evidence="7">Y48</strain>
    </source>
</reference>
<dbReference type="EMBL" id="CP018082">
    <property type="protein sequence ID" value="APE35027.1"/>
    <property type="molecule type" value="Genomic_DNA"/>
</dbReference>
<keyword evidence="5 6" id="KW-0472">Membrane</keyword>